<dbReference type="InterPro" id="IPR022764">
    <property type="entry name" value="Peptidase_S54_rhomboid_dom"/>
</dbReference>
<dbReference type="Pfam" id="PF01694">
    <property type="entry name" value="Rhomboid"/>
    <property type="match status" value="1"/>
</dbReference>
<evidence type="ECO:0000313" key="7">
    <source>
        <dbReference type="EMBL" id="SEL81167.1"/>
    </source>
</evidence>
<reference evidence="7 8" key="1">
    <citation type="submission" date="2016-10" db="EMBL/GenBank/DDBJ databases">
        <authorList>
            <person name="de Groot N.N."/>
        </authorList>
    </citation>
    <scope>NUCLEOTIDE SEQUENCE [LARGE SCALE GENOMIC DNA]</scope>
    <source>
        <strain evidence="7 8">CDM_5</strain>
    </source>
</reference>
<feature type="transmembrane region" description="Helical" evidence="5">
    <location>
        <begin position="79"/>
        <end position="99"/>
    </location>
</feature>
<dbReference type="Proteomes" id="UP000183894">
    <property type="component" value="Unassembled WGS sequence"/>
</dbReference>
<feature type="transmembrane region" description="Helical" evidence="5">
    <location>
        <begin position="236"/>
        <end position="258"/>
    </location>
</feature>
<keyword evidence="3 5" id="KW-1133">Transmembrane helix</keyword>
<feature type="transmembrane region" description="Helical" evidence="5">
    <location>
        <begin position="273"/>
        <end position="290"/>
    </location>
</feature>
<protein>
    <submittedName>
        <fullName evidence="7">Rhomboid family protein</fullName>
    </submittedName>
</protein>
<evidence type="ECO:0000256" key="1">
    <source>
        <dbReference type="ARBA" id="ARBA00004141"/>
    </source>
</evidence>
<feature type="transmembrane region" description="Helical" evidence="5">
    <location>
        <begin position="106"/>
        <end position="129"/>
    </location>
</feature>
<keyword evidence="4 5" id="KW-0472">Membrane</keyword>
<gene>
    <name evidence="7" type="ORF">SAMN04488691_108117</name>
</gene>
<sequence length="295" mass="32317">MCKSVRDDTEKTSQKSLRRLFVERTHLVDLGFIFTFPAILLLVYQLPHAVRESLVFDYTDPTVVTAFTSSFVHLESGHLLTNVFLYLVVVPTLYLLGIASGNRRRFYIFVSTVLVAFPPVLSYLNLAIIRSSVTLGASGVVMGLVGCLPLTLADYLESRFGIGPVRTFAPMLFLTSLGLVSVLSVQSVVPENSTVLFMTAGLVLAVFLAVLLYAISAYEQADDILSKLRSSADATGYFELSVAAVFLFVTVLFVAFPVDPTTESGVVNLYEHFVGYSLGFIASFTTVEVLNQFGR</sequence>
<evidence type="ECO:0000256" key="4">
    <source>
        <dbReference type="ARBA" id="ARBA00023136"/>
    </source>
</evidence>
<evidence type="ECO:0000256" key="3">
    <source>
        <dbReference type="ARBA" id="ARBA00022989"/>
    </source>
</evidence>
<feature type="transmembrane region" description="Helical" evidence="5">
    <location>
        <begin position="195"/>
        <end position="215"/>
    </location>
</feature>
<feature type="transmembrane region" description="Helical" evidence="5">
    <location>
        <begin position="135"/>
        <end position="156"/>
    </location>
</feature>
<dbReference type="AlphaFoldDB" id="A0A1H7TBG2"/>
<dbReference type="InterPro" id="IPR035952">
    <property type="entry name" value="Rhomboid-like_sf"/>
</dbReference>
<accession>A0A1H7TBG2</accession>
<evidence type="ECO:0000313" key="8">
    <source>
        <dbReference type="Proteomes" id="UP000183894"/>
    </source>
</evidence>
<dbReference type="SUPFAM" id="SSF144091">
    <property type="entry name" value="Rhomboid-like"/>
    <property type="match status" value="1"/>
</dbReference>
<name>A0A1H7TBG2_HALLR</name>
<proteinExistence type="predicted"/>
<dbReference type="Gene3D" id="1.20.1540.10">
    <property type="entry name" value="Rhomboid-like"/>
    <property type="match status" value="1"/>
</dbReference>
<feature type="transmembrane region" description="Helical" evidence="5">
    <location>
        <begin position="168"/>
        <end position="189"/>
    </location>
</feature>
<comment type="subcellular location">
    <subcellularLocation>
        <location evidence="1">Membrane</location>
        <topology evidence="1">Multi-pass membrane protein</topology>
    </subcellularLocation>
</comment>
<keyword evidence="2 5" id="KW-0812">Transmembrane</keyword>
<evidence type="ECO:0000259" key="6">
    <source>
        <dbReference type="Pfam" id="PF01694"/>
    </source>
</evidence>
<organism evidence="7 8">
    <name type="scientific">Haloferax larsenii</name>
    <dbReference type="NCBI Taxonomy" id="302484"/>
    <lineage>
        <taxon>Archaea</taxon>
        <taxon>Methanobacteriati</taxon>
        <taxon>Methanobacteriota</taxon>
        <taxon>Stenosarchaea group</taxon>
        <taxon>Halobacteria</taxon>
        <taxon>Halobacteriales</taxon>
        <taxon>Haloferacaceae</taxon>
        <taxon>Haloferax</taxon>
    </lineage>
</organism>
<dbReference type="EMBL" id="FOAD01000008">
    <property type="protein sequence ID" value="SEL81167.1"/>
    <property type="molecule type" value="Genomic_DNA"/>
</dbReference>
<dbReference type="GO" id="GO:0016020">
    <property type="term" value="C:membrane"/>
    <property type="evidence" value="ECO:0007669"/>
    <property type="project" value="UniProtKB-SubCell"/>
</dbReference>
<dbReference type="GO" id="GO:0004252">
    <property type="term" value="F:serine-type endopeptidase activity"/>
    <property type="evidence" value="ECO:0007669"/>
    <property type="project" value="InterPro"/>
</dbReference>
<feature type="domain" description="Peptidase S54 rhomboid" evidence="6">
    <location>
        <begin position="63"/>
        <end position="165"/>
    </location>
</feature>
<evidence type="ECO:0000256" key="5">
    <source>
        <dbReference type="SAM" id="Phobius"/>
    </source>
</evidence>
<feature type="transmembrane region" description="Helical" evidence="5">
    <location>
        <begin position="27"/>
        <end position="46"/>
    </location>
</feature>
<evidence type="ECO:0000256" key="2">
    <source>
        <dbReference type="ARBA" id="ARBA00022692"/>
    </source>
</evidence>